<dbReference type="RefSeq" id="WP_267611977.1">
    <property type="nucleotide sequence ID" value="NZ_JAOVZQ010000001.1"/>
</dbReference>
<evidence type="ECO:0000313" key="2">
    <source>
        <dbReference type="EMBL" id="MCY0094037.1"/>
    </source>
</evidence>
<protein>
    <recommendedName>
        <fullName evidence="4">Curlin</fullName>
    </recommendedName>
</protein>
<dbReference type="EMBL" id="JAOVZQ010000001">
    <property type="protein sequence ID" value="MCY0094037.1"/>
    <property type="molecule type" value="Genomic_DNA"/>
</dbReference>
<reference evidence="2" key="1">
    <citation type="submission" date="2022-10" db="EMBL/GenBank/DDBJ databases">
        <title>Hoeflea sp. J2-29, isolated from marine algae.</title>
        <authorList>
            <person name="Kristyanto S."/>
            <person name="Kim J.M."/>
            <person name="Jeon C.O."/>
        </authorList>
    </citation>
    <scope>NUCLEOTIDE SEQUENCE</scope>
    <source>
        <strain evidence="2">J2-29</strain>
    </source>
</reference>
<proteinExistence type="predicted"/>
<sequence length="408" mass="42014">MKLKIVLSTATALGLIAGLTAAYAGNSTAVNQNGTDNSAMVLQDGDLNRAGTSAYGVGQYDIYQNGNDNTLSITQRGNGNGIGTNNSLYYNVGFATPTDRRPASTSFRTQLGGNPYGHGVDQYGSFNALTVTQVEGSSYSDGNAIGTVQQNAALSATVTTNALTITQDNGDGGALAPVAYPGPQTYNYVGQVWQDNTGAGTSLSETNTAVIAQHTLGANGYDHGNRVDFLTQVGTGNNTNILQLGLDHVINETEQDGANNAADFDQTGTNNWIGTAHQFGSFNYAKVEQNGSGNELVSLSQDNGAGSIGNSATLIFNGNDNGTGSFTGDALAVGLTEATVVQLGDDNMLTYTVTGDTNVFAFSQIGNTNVIDGTVTGNGNQVAIAQLGNGNTTNFTQTGNFNVLGVNQ</sequence>
<evidence type="ECO:0000313" key="3">
    <source>
        <dbReference type="Proteomes" id="UP001081283"/>
    </source>
</evidence>
<keyword evidence="3" id="KW-1185">Reference proteome</keyword>
<feature type="signal peptide" evidence="1">
    <location>
        <begin position="1"/>
        <end position="24"/>
    </location>
</feature>
<feature type="chain" id="PRO_5047097777" description="Curlin" evidence="1">
    <location>
        <begin position="25"/>
        <end position="408"/>
    </location>
</feature>
<comment type="caution">
    <text evidence="2">The sequence shown here is derived from an EMBL/GenBank/DDBJ whole genome shotgun (WGS) entry which is preliminary data.</text>
</comment>
<gene>
    <name evidence="2" type="ORF">OEG82_08390</name>
</gene>
<keyword evidence="1" id="KW-0732">Signal</keyword>
<evidence type="ECO:0000256" key="1">
    <source>
        <dbReference type="SAM" id="SignalP"/>
    </source>
</evidence>
<name>A0ABT3YED5_9HYPH</name>
<evidence type="ECO:0008006" key="4">
    <source>
        <dbReference type="Google" id="ProtNLM"/>
    </source>
</evidence>
<accession>A0ABT3YED5</accession>
<organism evidence="2 3">
    <name type="scientific">Hoeflea ulvae</name>
    <dbReference type="NCBI Taxonomy" id="2983764"/>
    <lineage>
        <taxon>Bacteria</taxon>
        <taxon>Pseudomonadati</taxon>
        <taxon>Pseudomonadota</taxon>
        <taxon>Alphaproteobacteria</taxon>
        <taxon>Hyphomicrobiales</taxon>
        <taxon>Rhizobiaceae</taxon>
        <taxon>Hoeflea</taxon>
    </lineage>
</organism>
<dbReference type="Proteomes" id="UP001081283">
    <property type="component" value="Unassembled WGS sequence"/>
</dbReference>